<dbReference type="Gene3D" id="3.40.390.10">
    <property type="entry name" value="Collagenase (Catalytic Domain)"/>
    <property type="match status" value="1"/>
</dbReference>
<keyword evidence="3" id="KW-0645">Protease</keyword>
<comment type="caution">
    <text evidence="12">The sequence shown here is derived from an EMBL/GenBank/DDBJ whole genome shotgun (WGS) entry which is preliminary data.</text>
</comment>
<keyword evidence="4" id="KW-0479">Metal-binding</keyword>
<dbReference type="InterPro" id="IPR001567">
    <property type="entry name" value="Pept_M3A_M3B_dom"/>
</dbReference>
<dbReference type="AlphaFoldDB" id="E6QNH2"/>
<comment type="catalytic activity">
    <reaction evidence="8">
        <text>Hydrolysis of oligopeptides, with broad specificity. Gly or Ala commonly occur as P1 or P1' residues, but more distant residues are also important, as is shown by the fact that Z-Gly-Pro-Gly-|-Gly-Pro-Ala is cleaved, but not Z-(Gly)(5).</text>
        <dbReference type="EC" id="3.4.24.70"/>
    </reaction>
</comment>
<dbReference type="InterPro" id="IPR045666">
    <property type="entry name" value="OpdA_N"/>
</dbReference>
<accession>E6QNH2</accession>
<reference evidence="12" key="1">
    <citation type="submission" date="2009-10" db="EMBL/GenBank/DDBJ databases">
        <title>Diversity of trophic interactions inside an arsenic-rich microbial ecosystem.</title>
        <authorList>
            <person name="Bertin P.N."/>
            <person name="Heinrich-Salmeron A."/>
            <person name="Pelletier E."/>
            <person name="Goulhen-Chollet F."/>
            <person name="Arsene-Ploetze F."/>
            <person name="Gallien S."/>
            <person name="Calteau A."/>
            <person name="Vallenet D."/>
            <person name="Casiot C."/>
            <person name="Chane-Woon-Ming B."/>
            <person name="Giloteaux L."/>
            <person name="Barakat M."/>
            <person name="Bonnefoy V."/>
            <person name="Bruneel O."/>
            <person name="Chandler M."/>
            <person name="Cleiss J."/>
            <person name="Duran R."/>
            <person name="Elbaz-Poulichet F."/>
            <person name="Fonknechten N."/>
            <person name="Lauga B."/>
            <person name="Mornico D."/>
            <person name="Ortet P."/>
            <person name="Schaeffer C."/>
            <person name="Siguier P."/>
            <person name="Alexander Thil Smith A."/>
            <person name="Van Dorsselaer A."/>
            <person name="Weissenbach J."/>
            <person name="Medigue C."/>
            <person name="Le Paslier D."/>
        </authorList>
    </citation>
    <scope>NUCLEOTIDE SEQUENCE</scope>
</reference>
<proteinExistence type="inferred from homology"/>
<evidence type="ECO:0000256" key="5">
    <source>
        <dbReference type="ARBA" id="ARBA00022801"/>
    </source>
</evidence>
<dbReference type="GO" id="GO:0005829">
    <property type="term" value="C:cytosol"/>
    <property type="evidence" value="ECO:0007669"/>
    <property type="project" value="UniProtKB-ARBA"/>
</dbReference>
<dbReference type="SUPFAM" id="SSF55486">
    <property type="entry name" value="Metalloproteases ('zincins'), catalytic domain"/>
    <property type="match status" value="1"/>
</dbReference>
<evidence type="ECO:0000256" key="2">
    <source>
        <dbReference type="ARBA" id="ARBA00006040"/>
    </source>
</evidence>
<evidence type="ECO:0000256" key="9">
    <source>
        <dbReference type="ARBA" id="ARBA00026100"/>
    </source>
</evidence>
<evidence type="ECO:0000256" key="6">
    <source>
        <dbReference type="ARBA" id="ARBA00022833"/>
    </source>
</evidence>
<feature type="domain" description="Peptidase M3A/M3B catalytic" evidence="10">
    <location>
        <begin position="260"/>
        <end position="708"/>
    </location>
</feature>
<evidence type="ECO:0000256" key="1">
    <source>
        <dbReference type="ARBA" id="ARBA00001947"/>
    </source>
</evidence>
<comment type="similarity">
    <text evidence="2">Belongs to the peptidase M3 family.</text>
</comment>
<gene>
    <name evidence="12" type="primary">prlC</name>
    <name evidence="12" type="ORF">CARN6_2304</name>
</gene>
<dbReference type="EMBL" id="CABQ01000273">
    <property type="protein sequence ID" value="CBI08793.1"/>
    <property type="molecule type" value="Genomic_DNA"/>
</dbReference>
<dbReference type="Pfam" id="PF19310">
    <property type="entry name" value="TOP_N"/>
    <property type="match status" value="1"/>
</dbReference>
<dbReference type="InterPro" id="IPR024079">
    <property type="entry name" value="MetalloPept_cat_dom_sf"/>
</dbReference>
<dbReference type="CDD" id="cd06456">
    <property type="entry name" value="M3A_DCP"/>
    <property type="match status" value="1"/>
</dbReference>
<dbReference type="GO" id="GO:0004222">
    <property type="term" value="F:metalloendopeptidase activity"/>
    <property type="evidence" value="ECO:0007669"/>
    <property type="project" value="UniProtKB-EC"/>
</dbReference>
<dbReference type="Pfam" id="PF01432">
    <property type="entry name" value="Peptidase_M3"/>
    <property type="match status" value="1"/>
</dbReference>
<keyword evidence="5 12" id="KW-0378">Hydrolase</keyword>
<evidence type="ECO:0000256" key="8">
    <source>
        <dbReference type="ARBA" id="ARBA00024603"/>
    </source>
</evidence>
<comment type="cofactor">
    <cofactor evidence="1">
        <name>Zn(2+)</name>
        <dbReference type="ChEBI" id="CHEBI:29105"/>
    </cofactor>
</comment>
<dbReference type="PANTHER" id="PTHR43660:SF1">
    <property type="entry name" value="DIPEPTIDYL CARBOXYPEPTIDASE"/>
    <property type="match status" value="1"/>
</dbReference>
<dbReference type="Gene3D" id="1.10.1370.10">
    <property type="entry name" value="Neurolysin, domain 3"/>
    <property type="match status" value="1"/>
</dbReference>
<evidence type="ECO:0000259" key="10">
    <source>
        <dbReference type="Pfam" id="PF01432"/>
    </source>
</evidence>
<dbReference type="PANTHER" id="PTHR43660">
    <property type="entry name" value="DIPEPTIDYL CARBOXYPEPTIDASE"/>
    <property type="match status" value="1"/>
</dbReference>
<dbReference type="InterPro" id="IPR024077">
    <property type="entry name" value="Neurolysin/TOP_dom2"/>
</dbReference>
<dbReference type="InterPro" id="IPR034005">
    <property type="entry name" value="M3A_DCP"/>
</dbReference>
<evidence type="ECO:0000256" key="3">
    <source>
        <dbReference type="ARBA" id="ARBA00022670"/>
    </source>
</evidence>
<evidence type="ECO:0000256" key="7">
    <source>
        <dbReference type="ARBA" id="ARBA00023049"/>
    </source>
</evidence>
<dbReference type="FunFam" id="3.40.390.10:FF:000009">
    <property type="entry name" value="Oligopeptidase A"/>
    <property type="match status" value="1"/>
</dbReference>
<protein>
    <recommendedName>
        <fullName evidence="9">oligopeptidase A</fullName>
        <ecNumber evidence="9">3.4.24.70</ecNumber>
    </recommendedName>
</protein>
<dbReference type="GO" id="GO:0006508">
    <property type="term" value="P:proteolysis"/>
    <property type="evidence" value="ECO:0007669"/>
    <property type="project" value="UniProtKB-KW"/>
</dbReference>
<organism evidence="12">
    <name type="scientific">mine drainage metagenome</name>
    <dbReference type="NCBI Taxonomy" id="410659"/>
    <lineage>
        <taxon>unclassified sequences</taxon>
        <taxon>metagenomes</taxon>
        <taxon>ecological metagenomes</taxon>
    </lineage>
</organism>
<dbReference type="InterPro" id="IPR045090">
    <property type="entry name" value="Pept_M3A_M3B"/>
</dbReference>
<dbReference type="GO" id="GO:0046872">
    <property type="term" value="F:metal ion binding"/>
    <property type="evidence" value="ECO:0007669"/>
    <property type="project" value="UniProtKB-KW"/>
</dbReference>
<feature type="domain" description="Oligopeptidase A N-terminal" evidence="11">
    <location>
        <begin position="40"/>
        <end position="148"/>
    </location>
</feature>
<evidence type="ECO:0000259" key="11">
    <source>
        <dbReference type="Pfam" id="PF19310"/>
    </source>
</evidence>
<evidence type="ECO:0000256" key="4">
    <source>
        <dbReference type="ARBA" id="ARBA00022723"/>
    </source>
</evidence>
<name>E6QNH2_9ZZZZ</name>
<keyword evidence="7" id="KW-0482">Metalloprotease</keyword>
<sequence>MNPLLDFSGLPRFAEIKPEHVAPAIEKVLGDYAALVRRLLADTTSPSWESFVAPMEDANERVSRAWGPVSHLNAVMNSPELREVYNATLPKITAFYAELGQNLALFDKYKALRNSPEFGGLNAARKKIIENELRDFRLGGAELADDKKARYLEIQERLSELSSRFSDNLLDATNDYTLLVTDENELRGLPSDALQVAREAATETGKSGWLFTLKAPSYMPVMQFADNRALREKLYRAYSTRASEFGKPEHPQEIGRGYKAADNKVRQSVTSQRLDGIDTAATTTLHDNTPLMNEIVQLRGEEARLLGFKSFGELSLATKMADTPEQVVNFMRELAQRARPFAEKDLAELREFARKELGLNELNSWDVSYASEKLREQRYAFSEQEVKQYFPEDAVLTGMFRLVETLYGLQINAANAPVWHETVGFFDIRNAQNRLVGQFYLDLYARNSKRGGAWMDDVIGRRRLAAGIQTPVAYLNCNFSSPVGGKPAVFTHDEVITLFHEFGHGLHHLLTEVEDLGVSGINGVEWDAVELPSQFMENFCWEYQVLQGMTRQVDTGEQLPRALFDKMLAAKNFQSGLATLRQIEFSLFDMLMHSNFEAGGNKTILQLLDEVRAEVAVLIPPAFNRFPHSFSHIFSGGYAAGYYSYKWAEVLSADAYSLFEEHGVLNPDVGARFRAEILAMGGSRDAMQSFTAFRGRAPSIDALLRHNGLSENAA</sequence>
<dbReference type="EC" id="3.4.24.70" evidence="9"/>
<keyword evidence="6" id="KW-0862">Zinc</keyword>
<evidence type="ECO:0000313" key="12">
    <source>
        <dbReference type="EMBL" id="CBI08793.1"/>
    </source>
</evidence>